<name>A0ABR7D3B4_9BACT</name>
<dbReference type="PROSITE" id="PS51186">
    <property type="entry name" value="GNAT"/>
    <property type="match status" value="1"/>
</dbReference>
<dbReference type="PANTHER" id="PTHR43415">
    <property type="entry name" value="SPERMIDINE N(1)-ACETYLTRANSFERASE"/>
    <property type="match status" value="1"/>
</dbReference>
<dbReference type="InterPro" id="IPR000182">
    <property type="entry name" value="GNAT_dom"/>
</dbReference>
<gene>
    <name evidence="2" type="ORF">H8S64_15075</name>
</gene>
<evidence type="ECO:0000259" key="1">
    <source>
        <dbReference type="PROSITE" id="PS51186"/>
    </source>
</evidence>
<evidence type="ECO:0000313" key="2">
    <source>
        <dbReference type="EMBL" id="MBC5622421.1"/>
    </source>
</evidence>
<feature type="domain" description="N-acetyltransferase" evidence="1">
    <location>
        <begin position="6"/>
        <end position="162"/>
    </location>
</feature>
<accession>A0ABR7D3B4</accession>
<dbReference type="InterPro" id="IPR016181">
    <property type="entry name" value="Acyl_CoA_acyltransferase"/>
</dbReference>
<organism evidence="2 3">
    <name type="scientific">Butyricimonas hominis</name>
    <dbReference type="NCBI Taxonomy" id="2763032"/>
    <lineage>
        <taxon>Bacteria</taxon>
        <taxon>Pseudomonadati</taxon>
        <taxon>Bacteroidota</taxon>
        <taxon>Bacteroidia</taxon>
        <taxon>Bacteroidales</taxon>
        <taxon>Odoribacteraceae</taxon>
        <taxon>Butyricimonas</taxon>
    </lineage>
</organism>
<dbReference type="Pfam" id="PF13302">
    <property type="entry name" value="Acetyltransf_3"/>
    <property type="match status" value="1"/>
</dbReference>
<protein>
    <submittedName>
        <fullName evidence="2">GNAT family N-acetyltransferase</fullName>
    </submittedName>
</protein>
<dbReference type="RefSeq" id="WP_186977094.1">
    <property type="nucleotide sequence ID" value="NZ_JACOOH010000006.1"/>
</dbReference>
<dbReference type="PANTHER" id="PTHR43415:SF3">
    <property type="entry name" value="GNAT-FAMILY ACETYLTRANSFERASE"/>
    <property type="match status" value="1"/>
</dbReference>
<dbReference type="Gene3D" id="3.40.630.30">
    <property type="match status" value="1"/>
</dbReference>
<reference evidence="2 3" key="1">
    <citation type="submission" date="2020-08" db="EMBL/GenBank/DDBJ databases">
        <title>Genome public.</title>
        <authorList>
            <person name="Liu C."/>
            <person name="Sun Q."/>
        </authorList>
    </citation>
    <scope>NUCLEOTIDE SEQUENCE [LARGE SCALE GENOMIC DNA]</scope>
    <source>
        <strain evidence="2 3">NSJ-56</strain>
    </source>
</reference>
<keyword evidence="3" id="KW-1185">Reference proteome</keyword>
<sequence length="168" mass="19669">MNIERMQLRRLEAIDLALRVEWLNHPLVSPYLNTGEYFSIENTMCWYERIREDNTRFDVVFCVDNVVVGMGGLTHISSVNRNAEVYIYLNPSVHGHGLGRMAMHLLCQEGFLRLDLVKIYAYTFKSNERANQMFSKVGFVREGVLRQHSLKDGMLKDRCFWGLLKDEF</sequence>
<dbReference type="EMBL" id="JACOOH010000006">
    <property type="protein sequence ID" value="MBC5622421.1"/>
    <property type="molecule type" value="Genomic_DNA"/>
</dbReference>
<comment type="caution">
    <text evidence="2">The sequence shown here is derived from an EMBL/GenBank/DDBJ whole genome shotgun (WGS) entry which is preliminary data.</text>
</comment>
<dbReference type="Proteomes" id="UP000646484">
    <property type="component" value="Unassembled WGS sequence"/>
</dbReference>
<proteinExistence type="predicted"/>
<dbReference type="SUPFAM" id="SSF55729">
    <property type="entry name" value="Acyl-CoA N-acyltransferases (Nat)"/>
    <property type="match status" value="1"/>
</dbReference>
<evidence type="ECO:0000313" key="3">
    <source>
        <dbReference type="Proteomes" id="UP000646484"/>
    </source>
</evidence>